<keyword evidence="2" id="KW-1185">Reference proteome</keyword>
<evidence type="ECO:0000313" key="1">
    <source>
        <dbReference type="EMBL" id="KAL0957644.1"/>
    </source>
</evidence>
<organism evidence="1 2">
    <name type="scientific">Hohenbuehelia grisea</name>
    <dbReference type="NCBI Taxonomy" id="104357"/>
    <lineage>
        <taxon>Eukaryota</taxon>
        <taxon>Fungi</taxon>
        <taxon>Dikarya</taxon>
        <taxon>Basidiomycota</taxon>
        <taxon>Agaricomycotina</taxon>
        <taxon>Agaricomycetes</taxon>
        <taxon>Agaricomycetidae</taxon>
        <taxon>Agaricales</taxon>
        <taxon>Pleurotineae</taxon>
        <taxon>Pleurotaceae</taxon>
        <taxon>Hohenbuehelia</taxon>
    </lineage>
</organism>
<name>A0ABR3JPA1_9AGAR</name>
<dbReference type="Proteomes" id="UP001556367">
    <property type="component" value="Unassembled WGS sequence"/>
</dbReference>
<dbReference type="EMBL" id="JASNQZ010000005">
    <property type="protein sequence ID" value="KAL0957644.1"/>
    <property type="molecule type" value="Genomic_DNA"/>
</dbReference>
<accession>A0ABR3JPA1</accession>
<proteinExistence type="predicted"/>
<reference evidence="2" key="1">
    <citation type="submission" date="2024-06" db="EMBL/GenBank/DDBJ databases">
        <title>Multi-omics analyses provide insights into the biosynthesis of the anticancer antibiotic pleurotin in Hohenbuehelia grisea.</title>
        <authorList>
            <person name="Weaver J.A."/>
            <person name="Alberti F."/>
        </authorList>
    </citation>
    <scope>NUCLEOTIDE SEQUENCE [LARGE SCALE GENOMIC DNA]</scope>
    <source>
        <strain evidence="2">T-177</strain>
    </source>
</reference>
<evidence type="ECO:0000313" key="2">
    <source>
        <dbReference type="Proteomes" id="UP001556367"/>
    </source>
</evidence>
<comment type="caution">
    <text evidence="1">The sequence shown here is derived from an EMBL/GenBank/DDBJ whole genome shotgun (WGS) entry which is preliminary data.</text>
</comment>
<protein>
    <submittedName>
        <fullName evidence="1">Uncharacterized protein</fullName>
    </submittedName>
</protein>
<sequence length="201" mass="22610">MTSSDGGVYGPSPDALLVRYRRLFTSGHSCPRYSAGIDAPRIRRSTLRNAKELIQGSEKKPAETTSREMREDFINLVVSRTQPSTLEWGQVAVGGSPNTLDMLLVHTGNPGEDGDDSRNRTSEMMKVLQDIRKRGEKTIVYSAFTKRPANIFKLVVEHTFEELVLQVQDQKLLFAREALRANKVKGLRLTQEEAVVRRQGH</sequence>
<gene>
    <name evidence="1" type="ORF">HGRIS_001426</name>
</gene>